<feature type="non-terminal residue" evidence="4">
    <location>
        <position position="159"/>
    </location>
</feature>
<dbReference type="AlphaFoldDB" id="A0A433P796"/>
<dbReference type="SUPFAM" id="SSF50978">
    <property type="entry name" value="WD40 repeat-like"/>
    <property type="match status" value="1"/>
</dbReference>
<dbReference type="PANTHER" id="PTHR19853:SF0">
    <property type="entry name" value="WD REPEAT-CONTAINING PROTEIN 3"/>
    <property type="match status" value="1"/>
</dbReference>
<dbReference type="GO" id="GO:0034388">
    <property type="term" value="C:Pwp2p-containing subcomplex of 90S preribosome"/>
    <property type="evidence" value="ECO:0007669"/>
    <property type="project" value="TreeGrafter"/>
</dbReference>
<dbReference type="SMART" id="SM00320">
    <property type="entry name" value="WD40"/>
    <property type="match status" value="1"/>
</dbReference>
<dbReference type="GO" id="GO:0030515">
    <property type="term" value="F:snoRNA binding"/>
    <property type="evidence" value="ECO:0007669"/>
    <property type="project" value="TreeGrafter"/>
</dbReference>
<reference evidence="4 5" key="1">
    <citation type="journal article" date="2018" name="New Phytol.">
        <title>Phylogenomics of Endogonaceae and evolution of mycorrhizas within Mucoromycota.</title>
        <authorList>
            <person name="Chang Y."/>
            <person name="Desiro A."/>
            <person name="Na H."/>
            <person name="Sandor L."/>
            <person name="Lipzen A."/>
            <person name="Clum A."/>
            <person name="Barry K."/>
            <person name="Grigoriev I.V."/>
            <person name="Martin F.M."/>
            <person name="Stajich J.E."/>
            <person name="Smith M.E."/>
            <person name="Bonito G."/>
            <person name="Spatafora J.W."/>
        </authorList>
    </citation>
    <scope>NUCLEOTIDE SEQUENCE [LARGE SCALE GENOMIC DNA]</scope>
    <source>
        <strain evidence="4 5">AD002</strain>
    </source>
</reference>
<dbReference type="PROSITE" id="PS50294">
    <property type="entry name" value="WD_REPEATS_REGION"/>
    <property type="match status" value="1"/>
</dbReference>
<dbReference type="PROSITE" id="PS00678">
    <property type="entry name" value="WD_REPEATS_1"/>
    <property type="match status" value="1"/>
</dbReference>
<feature type="repeat" description="WD" evidence="3">
    <location>
        <begin position="77"/>
        <end position="118"/>
    </location>
</feature>
<gene>
    <name evidence="4" type="ORF">BC938DRAFT_477887</name>
</gene>
<dbReference type="PANTHER" id="PTHR19853">
    <property type="entry name" value="WD REPEAT CONTAINING PROTEIN 3 WDR3"/>
    <property type="match status" value="1"/>
</dbReference>
<dbReference type="PROSITE" id="PS50082">
    <property type="entry name" value="WD_REPEATS_2"/>
    <property type="match status" value="1"/>
</dbReference>
<evidence type="ECO:0000313" key="5">
    <source>
        <dbReference type="Proteomes" id="UP000274822"/>
    </source>
</evidence>
<keyword evidence="2" id="KW-0677">Repeat</keyword>
<dbReference type="InterPro" id="IPR019775">
    <property type="entry name" value="WD40_repeat_CS"/>
</dbReference>
<comment type="caution">
    <text evidence="4">The sequence shown here is derived from an EMBL/GenBank/DDBJ whole genome shotgun (WGS) entry which is preliminary data.</text>
</comment>
<dbReference type="GO" id="GO:0030490">
    <property type="term" value="P:maturation of SSU-rRNA"/>
    <property type="evidence" value="ECO:0007669"/>
    <property type="project" value="TreeGrafter"/>
</dbReference>
<dbReference type="InterPro" id="IPR001680">
    <property type="entry name" value="WD40_rpt"/>
</dbReference>
<evidence type="ECO:0000313" key="4">
    <source>
        <dbReference type="EMBL" id="RUS13401.1"/>
    </source>
</evidence>
<accession>A0A433P796</accession>
<dbReference type="Proteomes" id="UP000274822">
    <property type="component" value="Unassembled WGS sequence"/>
</dbReference>
<keyword evidence="5" id="KW-1185">Reference proteome</keyword>
<proteinExistence type="predicted"/>
<dbReference type="InterPro" id="IPR051570">
    <property type="entry name" value="TBC1_cilium_biogenesis"/>
</dbReference>
<dbReference type="Pfam" id="PF00400">
    <property type="entry name" value="WD40"/>
    <property type="match status" value="1"/>
</dbReference>
<name>A0A433P796_9FUNG</name>
<organism evidence="4 5">
    <name type="scientific">Jimgerdemannia flammicorona</name>
    <dbReference type="NCBI Taxonomy" id="994334"/>
    <lineage>
        <taxon>Eukaryota</taxon>
        <taxon>Fungi</taxon>
        <taxon>Fungi incertae sedis</taxon>
        <taxon>Mucoromycota</taxon>
        <taxon>Mucoromycotina</taxon>
        <taxon>Endogonomycetes</taxon>
        <taxon>Endogonales</taxon>
        <taxon>Endogonaceae</taxon>
        <taxon>Jimgerdemannia</taxon>
    </lineage>
</organism>
<dbReference type="Gene3D" id="2.130.10.10">
    <property type="entry name" value="YVTN repeat-like/Quinoprotein amine dehydrogenase"/>
    <property type="match status" value="1"/>
</dbReference>
<protein>
    <submittedName>
        <fullName evidence="4">Uncharacterized protein</fullName>
    </submittedName>
</protein>
<evidence type="ECO:0000256" key="1">
    <source>
        <dbReference type="ARBA" id="ARBA00022574"/>
    </source>
</evidence>
<evidence type="ECO:0000256" key="3">
    <source>
        <dbReference type="PROSITE-ProRule" id="PRU00221"/>
    </source>
</evidence>
<dbReference type="EMBL" id="RBNJ01029989">
    <property type="protein sequence ID" value="RUS13401.1"/>
    <property type="molecule type" value="Genomic_DNA"/>
</dbReference>
<evidence type="ECO:0000256" key="2">
    <source>
        <dbReference type="ARBA" id="ARBA00022737"/>
    </source>
</evidence>
<keyword evidence="1 3" id="KW-0853">WD repeat</keyword>
<dbReference type="InterPro" id="IPR036322">
    <property type="entry name" value="WD40_repeat_dom_sf"/>
</dbReference>
<dbReference type="InterPro" id="IPR015943">
    <property type="entry name" value="WD40/YVTN_repeat-like_dom_sf"/>
</dbReference>
<sequence>MLKIWNIQTTSCIRSIECGYALCSSFLPGNRHVTRNLTMRAFTLHITEYLDPQVILGTKAGELELYDIASSSLLEMIKAHEGPVWSLQVRPDKRGLVTGSADKDIKFWDFDMVEEEAVRILFLGFRLALGFTSDTRCIERNVIHLTRRLSDVNATLWEL</sequence>
<dbReference type="GO" id="GO:0032040">
    <property type="term" value="C:small-subunit processome"/>
    <property type="evidence" value="ECO:0007669"/>
    <property type="project" value="TreeGrafter"/>
</dbReference>